<evidence type="ECO:0000256" key="1">
    <source>
        <dbReference type="ARBA" id="ARBA00001974"/>
    </source>
</evidence>
<dbReference type="STRING" id="276.THFILI_10715"/>
<reference evidence="14 15" key="1">
    <citation type="journal article" date="2015" name="Genome Announc.">
        <title>Draft Genome Sequence of the Thermophile Thermus filiformis ATCC 43280, Producer of Carotenoid-(Di)glucoside-Branched Fatty Acid (Di)esters and Source of Hyperthermostable Enzymes of Biotechnological Interest.</title>
        <authorList>
            <person name="Mandelli F."/>
            <person name="Oliveira Ramires B."/>
            <person name="Couger M.B."/>
            <person name="Paixao D.A."/>
            <person name="Camilo C.M."/>
            <person name="Polikarpov I."/>
            <person name="Prade R."/>
            <person name="Riano-Pachon D.M."/>
            <person name="Squina F.M."/>
        </authorList>
    </citation>
    <scope>NUCLEOTIDE SEQUENCE [LARGE SCALE GENOMIC DNA]</scope>
    <source>
        <strain evidence="14 15">ATCC 43280</strain>
    </source>
</reference>
<dbReference type="EMBL" id="JPSL02000040">
    <property type="protein sequence ID" value="KGQ21181.1"/>
    <property type="molecule type" value="Genomic_DNA"/>
</dbReference>
<dbReference type="GO" id="GO:0005829">
    <property type="term" value="C:cytosol"/>
    <property type="evidence" value="ECO:0007669"/>
    <property type="project" value="InterPro"/>
</dbReference>
<feature type="region of interest" description="Disordered" evidence="13">
    <location>
        <begin position="287"/>
        <end position="313"/>
    </location>
</feature>
<dbReference type="Proteomes" id="UP000030364">
    <property type="component" value="Unassembled WGS sequence"/>
</dbReference>
<dbReference type="CDD" id="cd00537">
    <property type="entry name" value="MTHFR"/>
    <property type="match status" value="1"/>
</dbReference>
<keyword evidence="4" id="KW-0028">Amino-acid biosynthesis</keyword>
<evidence type="ECO:0000313" key="15">
    <source>
        <dbReference type="Proteomes" id="UP000030364"/>
    </source>
</evidence>
<evidence type="ECO:0000256" key="13">
    <source>
        <dbReference type="SAM" id="MobiDB-lite"/>
    </source>
</evidence>
<comment type="similarity">
    <text evidence="3 12">Belongs to the methylenetetrahydrofolate reductase family.</text>
</comment>
<evidence type="ECO:0000256" key="11">
    <source>
        <dbReference type="ARBA" id="ARBA00048628"/>
    </source>
</evidence>
<dbReference type="Gene3D" id="3.20.20.220">
    <property type="match status" value="1"/>
</dbReference>
<dbReference type="RefSeq" id="WP_038066700.1">
    <property type="nucleotide sequence ID" value="NZ_JPSL02000040.1"/>
</dbReference>
<evidence type="ECO:0000256" key="12">
    <source>
        <dbReference type="RuleBase" id="RU003862"/>
    </source>
</evidence>
<comment type="catalytic activity">
    <reaction evidence="11">
        <text>(6S)-5-methyl-5,6,7,8-tetrahydrofolate + NAD(+) = (6R)-5,10-methylene-5,6,7,8-tetrahydrofolate + NADH + H(+)</text>
        <dbReference type="Rhea" id="RHEA:19821"/>
        <dbReference type="ChEBI" id="CHEBI:15378"/>
        <dbReference type="ChEBI" id="CHEBI:15636"/>
        <dbReference type="ChEBI" id="CHEBI:18608"/>
        <dbReference type="ChEBI" id="CHEBI:57540"/>
        <dbReference type="ChEBI" id="CHEBI:57945"/>
        <dbReference type="EC" id="1.5.1.54"/>
    </reaction>
    <physiologicalReaction direction="right-to-left" evidence="11">
        <dbReference type="Rhea" id="RHEA:19823"/>
    </physiologicalReaction>
</comment>
<dbReference type="AlphaFoldDB" id="A0A0A2WM02"/>
<evidence type="ECO:0000313" key="14">
    <source>
        <dbReference type="EMBL" id="KGQ21181.1"/>
    </source>
</evidence>
<dbReference type="GO" id="GO:0009086">
    <property type="term" value="P:methionine biosynthetic process"/>
    <property type="evidence" value="ECO:0007669"/>
    <property type="project" value="UniProtKB-KW"/>
</dbReference>
<dbReference type="InterPro" id="IPR029041">
    <property type="entry name" value="FAD-linked_oxidoreductase-like"/>
</dbReference>
<dbReference type="PANTHER" id="PTHR45754">
    <property type="entry name" value="METHYLENETETRAHYDROFOLATE REDUCTASE"/>
    <property type="match status" value="1"/>
</dbReference>
<dbReference type="PANTHER" id="PTHR45754:SF3">
    <property type="entry name" value="METHYLENETETRAHYDROFOLATE REDUCTASE (NADPH)"/>
    <property type="match status" value="1"/>
</dbReference>
<dbReference type="EC" id="1.5.1.54" evidence="12"/>
<feature type="compositionally biased region" description="Pro residues" evidence="13">
    <location>
        <begin position="290"/>
        <end position="306"/>
    </location>
</feature>
<organism evidence="14 15">
    <name type="scientific">Thermus filiformis</name>
    <dbReference type="NCBI Taxonomy" id="276"/>
    <lineage>
        <taxon>Bacteria</taxon>
        <taxon>Thermotogati</taxon>
        <taxon>Deinococcota</taxon>
        <taxon>Deinococci</taxon>
        <taxon>Thermales</taxon>
        <taxon>Thermaceae</taxon>
        <taxon>Thermus</taxon>
    </lineage>
</organism>
<evidence type="ECO:0000256" key="4">
    <source>
        <dbReference type="ARBA" id="ARBA00022605"/>
    </source>
</evidence>
<keyword evidence="6 12" id="KW-0274">FAD</keyword>
<dbReference type="GO" id="GO:0106312">
    <property type="term" value="F:methylenetetrahydrofolate reductase (NADH) activity"/>
    <property type="evidence" value="ECO:0007669"/>
    <property type="project" value="UniProtKB-EC"/>
</dbReference>
<evidence type="ECO:0000256" key="9">
    <source>
        <dbReference type="ARBA" id="ARBA00023167"/>
    </source>
</evidence>
<dbReference type="Pfam" id="PF02219">
    <property type="entry name" value="MTHFR"/>
    <property type="match status" value="1"/>
</dbReference>
<evidence type="ECO:0000256" key="10">
    <source>
        <dbReference type="ARBA" id="ARBA00034478"/>
    </source>
</evidence>
<accession>A0A0A2WM02</accession>
<dbReference type="NCBIfam" id="TIGR00676">
    <property type="entry name" value="fadh2"/>
    <property type="match status" value="1"/>
</dbReference>
<comment type="pathway">
    <text evidence="10">Amino-acid biosynthesis; L-methionine biosynthesis via de novo pathway.</text>
</comment>
<protein>
    <recommendedName>
        <fullName evidence="12">Methylenetetrahydrofolate reductase</fullName>
        <ecNumber evidence="12">1.5.1.54</ecNumber>
    </recommendedName>
</protein>
<keyword evidence="8" id="KW-0520">NAD</keyword>
<keyword evidence="15" id="KW-1185">Reference proteome</keyword>
<keyword evidence="7 12" id="KW-0560">Oxidoreductase</keyword>
<keyword evidence="5 12" id="KW-0285">Flavoprotein</keyword>
<dbReference type="OrthoDB" id="9812555at2"/>
<evidence type="ECO:0000256" key="3">
    <source>
        <dbReference type="ARBA" id="ARBA00006743"/>
    </source>
</evidence>
<comment type="caution">
    <text evidence="14">The sequence shown here is derived from an EMBL/GenBank/DDBJ whole genome shotgun (WGS) entry which is preliminary data.</text>
</comment>
<gene>
    <name evidence="14" type="ORF">THFILI_10715</name>
</gene>
<proteinExistence type="inferred from homology"/>
<evidence type="ECO:0000256" key="2">
    <source>
        <dbReference type="ARBA" id="ARBA00004777"/>
    </source>
</evidence>
<evidence type="ECO:0000256" key="7">
    <source>
        <dbReference type="ARBA" id="ARBA00023002"/>
    </source>
</evidence>
<dbReference type="InterPro" id="IPR004620">
    <property type="entry name" value="MTHF_reductase_bac"/>
</dbReference>
<evidence type="ECO:0000256" key="5">
    <source>
        <dbReference type="ARBA" id="ARBA00022630"/>
    </source>
</evidence>
<evidence type="ECO:0000256" key="8">
    <source>
        <dbReference type="ARBA" id="ARBA00023027"/>
    </source>
</evidence>
<evidence type="ECO:0000256" key="6">
    <source>
        <dbReference type="ARBA" id="ARBA00022827"/>
    </source>
</evidence>
<dbReference type="SUPFAM" id="SSF51730">
    <property type="entry name" value="FAD-linked oxidoreductase"/>
    <property type="match status" value="1"/>
</dbReference>
<name>A0A0A2WM02_THEFI</name>
<dbReference type="UniPathway" id="UPA00193"/>
<comment type="cofactor">
    <cofactor evidence="1 12">
        <name>FAD</name>
        <dbReference type="ChEBI" id="CHEBI:57692"/>
    </cofactor>
</comment>
<comment type="pathway">
    <text evidence="2 12">One-carbon metabolism; tetrahydrofolate interconversion.</text>
</comment>
<sequence>MKIRDLLRRAQGPLFSFEFFPPKTPEGEEALFRTIAELRPFRPAFVSITYGAGGSTREKTLEWAERIRQMGLTPLAHLTVVGSSRQELEALLQSLKERGIENVLALRGDPPKGSSRFVPHPEGFRYASEFVAFIRERFQDAFSLGGAAYPEGHPESESLEADLRHFKAKVEAGLDFAITQLFFNNAHYFGFLERARRAGIEIPILPGLMPVTSYAQLRRFTEVCGASIPGPLLSRLERHQDDPQAVLEIGVEHATKQAEELLRAGVAGIHFYTLNKSPATRMVLQRLGLTPPPSSPIPPGPPPAPGGPGAGPA</sequence>
<dbReference type="GO" id="GO:0035999">
    <property type="term" value="P:tetrahydrofolate interconversion"/>
    <property type="evidence" value="ECO:0007669"/>
    <property type="project" value="UniProtKB-UniPathway"/>
</dbReference>
<keyword evidence="9" id="KW-0486">Methionine biosynthesis</keyword>
<dbReference type="InterPro" id="IPR003171">
    <property type="entry name" value="Mehydrof_redctse-like"/>
</dbReference>
<dbReference type="GO" id="GO:0071949">
    <property type="term" value="F:FAD binding"/>
    <property type="evidence" value="ECO:0007669"/>
    <property type="project" value="TreeGrafter"/>
</dbReference>